<evidence type="ECO:0000256" key="10">
    <source>
        <dbReference type="ARBA" id="ARBA00031497"/>
    </source>
</evidence>
<keyword evidence="5" id="KW-0999">Mitochondrion inner membrane</keyword>
<evidence type="ECO:0000256" key="1">
    <source>
        <dbReference type="ARBA" id="ARBA00004292"/>
    </source>
</evidence>
<evidence type="ECO:0000256" key="6">
    <source>
        <dbReference type="ARBA" id="ARBA00022989"/>
    </source>
</evidence>
<evidence type="ECO:0000256" key="4">
    <source>
        <dbReference type="ARBA" id="ARBA00022692"/>
    </source>
</evidence>
<dbReference type="AlphaFoldDB" id="A0AAV8X7Q9"/>
<keyword evidence="7" id="KW-0496">Mitochondrion</keyword>
<evidence type="ECO:0000256" key="5">
    <source>
        <dbReference type="ARBA" id="ARBA00022792"/>
    </source>
</evidence>
<evidence type="ECO:0000256" key="2">
    <source>
        <dbReference type="ARBA" id="ARBA00008699"/>
    </source>
</evidence>
<feature type="transmembrane region" description="Helical" evidence="11">
    <location>
        <begin position="93"/>
        <end position="111"/>
    </location>
</feature>
<keyword evidence="8 11" id="KW-0472">Membrane</keyword>
<dbReference type="GO" id="GO:0006120">
    <property type="term" value="P:mitochondrial electron transport, NADH to ubiquinone"/>
    <property type="evidence" value="ECO:0007669"/>
    <property type="project" value="InterPro"/>
</dbReference>
<keyword evidence="13" id="KW-1185">Reference proteome</keyword>
<sequence length="124" mass="13662">MDAKPKPPSRYFERPDGEDVLGKWLHVMKPTLLTAFGISTVDVMCYSHPKGYLATLGRYAYIGLPLVGVSTAFVCTTNMAASLRKKDDKKRPIIGFNMGMALGLFAVIKKVSCDNGWNLFPAMT</sequence>
<evidence type="ECO:0000313" key="12">
    <source>
        <dbReference type="EMBL" id="KAJ8934962.1"/>
    </source>
</evidence>
<name>A0AAV8X7Q9_9CUCU</name>
<keyword evidence="6 11" id="KW-1133">Transmembrane helix</keyword>
<dbReference type="GO" id="GO:0005743">
    <property type="term" value="C:mitochondrial inner membrane"/>
    <property type="evidence" value="ECO:0007669"/>
    <property type="project" value="UniProtKB-SubCell"/>
</dbReference>
<dbReference type="InterPro" id="IPR039205">
    <property type="entry name" value="NDUFA11"/>
</dbReference>
<dbReference type="Proteomes" id="UP001162162">
    <property type="component" value="Unassembled WGS sequence"/>
</dbReference>
<evidence type="ECO:0000256" key="9">
    <source>
        <dbReference type="ARBA" id="ARBA00030608"/>
    </source>
</evidence>
<dbReference type="PANTHER" id="PTHR21382">
    <property type="entry name" value="NADH-UBIQUINONE OXIDOREDUCTASE SUBUNIT"/>
    <property type="match status" value="1"/>
</dbReference>
<evidence type="ECO:0000256" key="3">
    <source>
        <dbReference type="ARBA" id="ARBA00018191"/>
    </source>
</evidence>
<proteinExistence type="inferred from homology"/>
<evidence type="ECO:0000256" key="7">
    <source>
        <dbReference type="ARBA" id="ARBA00023128"/>
    </source>
</evidence>
<comment type="caution">
    <text evidence="12">The sequence shown here is derived from an EMBL/GenBank/DDBJ whole genome shotgun (WGS) entry which is preliminary data.</text>
</comment>
<evidence type="ECO:0000256" key="11">
    <source>
        <dbReference type="SAM" id="Phobius"/>
    </source>
</evidence>
<evidence type="ECO:0000256" key="8">
    <source>
        <dbReference type="ARBA" id="ARBA00023136"/>
    </source>
</evidence>
<organism evidence="12 13">
    <name type="scientific">Aromia moschata</name>
    <dbReference type="NCBI Taxonomy" id="1265417"/>
    <lineage>
        <taxon>Eukaryota</taxon>
        <taxon>Metazoa</taxon>
        <taxon>Ecdysozoa</taxon>
        <taxon>Arthropoda</taxon>
        <taxon>Hexapoda</taxon>
        <taxon>Insecta</taxon>
        <taxon>Pterygota</taxon>
        <taxon>Neoptera</taxon>
        <taxon>Endopterygota</taxon>
        <taxon>Coleoptera</taxon>
        <taxon>Polyphaga</taxon>
        <taxon>Cucujiformia</taxon>
        <taxon>Chrysomeloidea</taxon>
        <taxon>Cerambycidae</taxon>
        <taxon>Cerambycinae</taxon>
        <taxon>Callichromatini</taxon>
        <taxon>Aromia</taxon>
    </lineage>
</organism>
<dbReference type="PANTHER" id="PTHR21382:SF1">
    <property type="entry name" value="NADH DEHYDROGENASE [UBIQUINONE] 1 ALPHA SUBCOMPLEX SUBUNIT 11"/>
    <property type="match status" value="1"/>
</dbReference>
<evidence type="ECO:0000313" key="13">
    <source>
        <dbReference type="Proteomes" id="UP001162162"/>
    </source>
</evidence>
<feature type="transmembrane region" description="Helical" evidence="11">
    <location>
        <begin position="59"/>
        <end position="81"/>
    </location>
</feature>
<comment type="subcellular location">
    <subcellularLocation>
        <location evidence="1">Mitochondrion inner membrane</location>
        <topology evidence="1">Multi-pass membrane protein</topology>
        <orientation evidence="1">Matrix side</orientation>
    </subcellularLocation>
</comment>
<accession>A0AAV8X7Q9</accession>
<keyword evidence="4 11" id="KW-0812">Transmembrane</keyword>
<dbReference type="EMBL" id="JAPWTK010000957">
    <property type="protein sequence ID" value="KAJ8934962.1"/>
    <property type="molecule type" value="Genomic_DNA"/>
</dbReference>
<gene>
    <name evidence="12" type="ORF">NQ318_007201</name>
</gene>
<dbReference type="GO" id="GO:0045271">
    <property type="term" value="C:respiratory chain complex I"/>
    <property type="evidence" value="ECO:0007669"/>
    <property type="project" value="InterPro"/>
</dbReference>
<reference evidence="12" key="1">
    <citation type="journal article" date="2023" name="Insect Mol. Biol.">
        <title>Genome sequencing provides insights into the evolution of gene families encoding plant cell wall-degrading enzymes in longhorned beetles.</title>
        <authorList>
            <person name="Shin N.R."/>
            <person name="Okamura Y."/>
            <person name="Kirsch R."/>
            <person name="Pauchet Y."/>
        </authorList>
    </citation>
    <scope>NUCLEOTIDE SEQUENCE</scope>
    <source>
        <strain evidence="12">AMC_N1</strain>
    </source>
</reference>
<comment type="similarity">
    <text evidence="2">Belongs to the complex I NDUFA11 subunit family.</text>
</comment>
<protein>
    <recommendedName>
        <fullName evidence="3">NADH dehydrogenase [ubiquinone] 1 alpha subcomplex subunit 11</fullName>
    </recommendedName>
    <alternativeName>
        <fullName evidence="9">Complex I-B14.7</fullName>
    </alternativeName>
    <alternativeName>
        <fullName evidence="10">NADH-ubiquinone oxidoreductase subunit B14.7</fullName>
    </alternativeName>
</protein>